<feature type="compositionally biased region" description="Polar residues" evidence="1">
    <location>
        <begin position="100"/>
        <end position="109"/>
    </location>
</feature>
<evidence type="ECO:0000313" key="2">
    <source>
        <dbReference type="EMBL" id="RXM35513.1"/>
    </source>
</evidence>
<evidence type="ECO:0000256" key="1">
    <source>
        <dbReference type="SAM" id="MobiDB-lite"/>
    </source>
</evidence>
<reference evidence="2 3" key="1">
    <citation type="submission" date="2019-01" db="EMBL/GenBank/DDBJ databases">
        <title>Draft Genome and Complete Hox-Cluster Characterization of the Sterlet Sturgeon (Acipenser ruthenus).</title>
        <authorList>
            <person name="Wei Q."/>
        </authorList>
    </citation>
    <scope>NUCLEOTIDE SEQUENCE [LARGE SCALE GENOMIC DNA]</scope>
    <source>
        <strain evidence="2">WHYD16114868_AA</strain>
        <tissue evidence="2">Blood</tissue>
    </source>
</reference>
<dbReference type="EMBL" id="SCEB01214403">
    <property type="protein sequence ID" value="RXM35513.1"/>
    <property type="molecule type" value="Genomic_DNA"/>
</dbReference>
<name>A0A444UK33_ACIRT</name>
<accession>A0A444UK33</accession>
<dbReference type="AlphaFoldDB" id="A0A444UK33"/>
<feature type="compositionally biased region" description="Basic and acidic residues" evidence="1">
    <location>
        <begin position="32"/>
        <end position="54"/>
    </location>
</feature>
<sequence>MGGCDPREEQHQSVTHSMRGRAIGKQSQSTTHSERGQMGGERHCTEHCANDLRENVAVQQAMLGRSGPPPPIGPPSAGNAVSPATSDSTALGRSRDPHPTSCQQETSEG</sequence>
<organism evidence="2 3">
    <name type="scientific">Acipenser ruthenus</name>
    <name type="common">Sterlet sturgeon</name>
    <dbReference type="NCBI Taxonomy" id="7906"/>
    <lineage>
        <taxon>Eukaryota</taxon>
        <taxon>Metazoa</taxon>
        <taxon>Chordata</taxon>
        <taxon>Craniata</taxon>
        <taxon>Vertebrata</taxon>
        <taxon>Euteleostomi</taxon>
        <taxon>Actinopterygii</taxon>
        <taxon>Chondrostei</taxon>
        <taxon>Acipenseriformes</taxon>
        <taxon>Acipenseridae</taxon>
        <taxon>Acipenser</taxon>
    </lineage>
</organism>
<dbReference type="Proteomes" id="UP000289886">
    <property type="component" value="Unassembled WGS sequence"/>
</dbReference>
<proteinExistence type="predicted"/>
<protein>
    <submittedName>
        <fullName evidence="2">Uncharacterized protein</fullName>
    </submittedName>
</protein>
<feature type="region of interest" description="Disordered" evidence="1">
    <location>
        <begin position="1"/>
        <end position="109"/>
    </location>
</feature>
<comment type="caution">
    <text evidence="2">The sequence shown here is derived from an EMBL/GenBank/DDBJ whole genome shotgun (WGS) entry which is preliminary data.</text>
</comment>
<feature type="compositionally biased region" description="Polar residues" evidence="1">
    <location>
        <begin position="82"/>
        <end position="91"/>
    </location>
</feature>
<keyword evidence="3" id="KW-1185">Reference proteome</keyword>
<gene>
    <name evidence="2" type="ORF">EOD39_0899</name>
</gene>
<evidence type="ECO:0000313" key="3">
    <source>
        <dbReference type="Proteomes" id="UP000289886"/>
    </source>
</evidence>
<feature type="compositionally biased region" description="Basic and acidic residues" evidence="1">
    <location>
        <begin position="1"/>
        <end position="11"/>
    </location>
</feature>